<name>A0A0V0ZDS5_9BILA</name>
<accession>A0A0V0ZDS5</accession>
<comment type="caution">
    <text evidence="1">The sequence shown here is derived from an EMBL/GenBank/DDBJ whole genome shotgun (WGS) entry which is preliminary data.</text>
</comment>
<protein>
    <submittedName>
        <fullName evidence="1">Uncharacterized protein</fullName>
    </submittedName>
</protein>
<evidence type="ECO:0000313" key="1">
    <source>
        <dbReference type="EMBL" id="KRY10170.1"/>
    </source>
</evidence>
<keyword evidence="2" id="KW-1185">Reference proteome</keyword>
<dbReference type="EMBL" id="JYDQ01000240">
    <property type="protein sequence ID" value="KRY10170.1"/>
    <property type="molecule type" value="Genomic_DNA"/>
</dbReference>
<evidence type="ECO:0000313" key="2">
    <source>
        <dbReference type="Proteomes" id="UP000054783"/>
    </source>
</evidence>
<organism evidence="1 2">
    <name type="scientific">Trichinella patagoniensis</name>
    <dbReference type="NCBI Taxonomy" id="990121"/>
    <lineage>
        <taxon>Eukaryota</taxon>
        <taxon>Metazoa</taxon>
        <taxon>Ecdysozoa</taxon>
        <taxon>Nematoda</taxon>
        <taxon>Enoplea</taxon>
        <taxon>Dorylaimia</taxon>
        <taxon>Trichinellida</taxon>
        <taxon>Trichinellidae</taxon>
        <taxon>Trichinella</taxon>
    </lineage>
</organism>
<dbReference type="Proteomes" id="UP000054783">
    <property type="component" value="Unassembled WGS sequence"/>
</dbReference>
<proteinExistence type="predicted"/>
<sequence>MFRSHFEQHSLCHLAFYGGRPAGRNNKYSLSIVDIIRQMISATIFKWPFINHQIVLETAVVFVNFYACLRLVFPHSFALHLDFSTDRPHYTIDRASNFPPGRMRKIVQIKFLPIITNVPGA</sequence>
<reference evidence="1 2" key="1">
    <citation type="submission" date="2015-01" db="EMBL/GenBank/DDBJ databases">
        <title>Evolution of Trichinella species and genotypes.</title>
        <authorList>
            <person name="Korhonen P.K."/>
            <person name="Edoardo P."/>
            <person name="Giuseppe L.R."/>
            <person name="Gasser R.B."/>
        </authorList>
    </citation>
    <scope>NUCLEOTIDE SEQUENCE [LARGE SCALE GENOMIC DNA]</scope>
    <source>
        <strain evidence="1">ISS2496</strain>
    </source>
</reference>
<gene>
    <name evidence="1" type="ORF">T12_159</name>
</gene>
<dbReference type="OrthoDB" id="10341326at2759"/>
<dbReference type="AlphaFoldDB" id="A0A0V0ZDS5"/>